<keyword evidence="3" id="KW-0614">Plasmid</keyword>
<dbReference type="GO" id="GO:0005737">
    <property type="term" value="C:cytoplasm"/>
    <property type="evidence" value="ECO:0007669"/>
    <property type="project" value="TreeGrafter"/>
</dbReference>
<dbReference type="SUPFAM" id="SSF53254">
    <property type="entry name" value="Phosphoglycerate mutase-like"/>
    <property type="match status" value="1"/>
</dbReference>
<keyword evidence="4" id="KW-1185">Reference proteome</keyword>
<dbReference type="GO" id="GO:0016791">
    <property type="term" value="F:phosphatase activity"/>
    <property type="evidence" value="ECO:0007669"/>
    <property type="project" value="TreeGrafter"/>
</dbReference>
<dbReference type="InterPro" id="IPR013078">
    <property type="entry name" value="His_Pase_superF_clade-1"/>
</dbReference>
<feature type="binding site" evidence="2">
    <location>
        <position position="62"/>
    </location>
    <ligand>
        <name>substrate</name>
    </ligand>
</feature>
<feature type="active site" description="Proton donor/acceptor" evidence="1">
    <location>
        <position position="86"/>
    </location>
</feature>
<dbReference type="InterPro" id="IPR029033">
    <property type="entry name" value="His_PPase_superfam"/>
</dbReference>
<protein>
    <submittedName>
        <fullName evidence="3">Histidine phosphatase family protein</fullName>
    </submittedName>
</protein>
<dbReference type="KEGG" id="ahu:A6A40_15490"/>
<dbReference type="RefSeq" id="WP_108546807.1">
    <property type="nucleotide sequence ID" value="NZ_CP028902.1"/>
</dbReference>
<feature type="binding site" evidence="2">
    <location>
        <begin position="9"/>
        <end position="16"/>
    </location>
    <ligand>
        <name>substrate</name>
    </ligand>
</feature>
<dbReference type="SMART" id="SM00855">
    <property type="entry name" value="PGAM"/>
    <property type="match status" value="1"/>
</dbReference>
<name>A0A2R4VQ01_9PROT</name>
<evidence type="ECO:0000256" key="2">
    <source>
        <dbReference type="PIRSR" id="PIRSR613078-2"/>
    </source>
</evidence>
<sequence>MTDRFHFVRHGQTEDNRRGVRCGGDRDIALTETGVEQARRAAERFCAQGHDCGLVIAGPLLRTAVTGALFAEALGVPLLSRDWLRERRLGEWNGLPVDLTRPWFAAGQTPPGGESEGMFAARVLDGVEDLANPAAGLLARRPLLVGSKGIGRILLHRLAGRPGVELENCEVVAFSRLSAPPGGPGQWRCDQLERLAGCAA</sequence>
<dbReference type="OrthoDB" id="9781415at2"/>
<dbReference type="CDD" id="cd07067">
    <property type="entry name" value="HP_PGM_like"/>
    <property type="match status" value="1"/>
</dbReference>
<gene>
    <name evidence="3" type="ORF">A6A40_15490</name>
</gene>
<evidence type="ECO:0000256" key="1">
    <source>
        <dbReference type="PIRSR" id="PIRSR613078-1"/>
    </source>
</evidence>
<feature type="active site" description="Tele-phosphohistidine intermediate" evidence="1">
    <location>
        <position position="10"/>
    </location>
</feature>
<dbReference type="AlphaFoldDB" id="A0A2R4VQ01"/>
<reference evidence="3 4" key="1">
    <citation type="submission" date="2018-04" db="EMBL/GenBank/DDBJ databases">
        <title>Complete genome sequence of the nitrogen-fixing bacterium Azospirillum humicireducens type strain SgZ-5.</title>
        <authorList>
            <person name="Yu Z."/>
        </authorList>
    </citation>
    <scope>NUCLEOTIDE SEQUENCE [LARGE SCALE GENOMIC DNA]</scope>
    <source>
        <strain evidence="3 4">SgZ-5</strain>
        <plasmid evidence="3 4">pYZ1</plasmid>
    </source>
</reference>
<dbReference type="PANTHER" id="PTHR48100">
    <property type="entry name" value="BROAD-SPECIFICITY PHOSPHATASE YOR283W-RELATED"/>
    <property type="match status" value="1"/>
</dbReference>
<organism evidence="3 4">
    <name type="scientific">Azospirillum humicireducens</name>
    <dbReference type="NCBI Taxonomy" id="1226968"/>
    <lineage>
        <taxon>Bacteria</taxon>
        <taxon>Pseudomonadati</taxon>
        <taxon>Pseudomonadota</taxon>
        <taxon>Alphaproteobacteria</taxon>
        <taxon>Rhodospirillales</taxon>
        <taxon>Azospirillaceae</taxon>
        <taxon>Azospirillum</taxon>
    </lineage>
</organism>
<dbReference type="EMBL" id="CP028902">
    <property type="protein sequence ID" value="AWB06497.1"/>
    <property type="molecule type" value="Genomic_DNA"/>
</dbReference>
<accession>A0A2R4VQ01</accession>
<dbReference type="Pfam" id="PF00300">
    <property type="entry name" value="His_Phos_1"/>
    <property type="match status" value="1"/>
</dbReference>
<evidence type="ECO:0000313" key="4">
    <source>
        <dbReference type="Proteomes" id="UP000077405"/>
    </source>
</evidence>
<dbReference type="InterPro" id="IPR050275">
    <property type="entry name" value="PGM_Phosphatase"/>
</dbReference>
<dbReference type="Proteomes" id="UP000077405">
    <property type="component" value="Plasmid pYZ1"/>
</dbReference>
<proteinExistence type="predicted"/>
<dbReference type="Gene3D" id="3.40.50.1240">
    <property type="entry name" value="Phosphoglycerate mutase-like"/>
    <property type="match status" value="1"/>
</dbReference>
<evidence type="ECO:0000313" key="3">
    <source>
        <dbReference type="EMBL" id="AWB06497.1"/>
    </source>
</evidence>
<geneLocation type="plasmid" evidence="3 4">
    <name>pYZ1</name>
</geneLocation>
<dbReference type="PANTHER" id="PTHR48100:SF1">
    <property type="entry name" value="HISTIDINE PHOSPHATASE FAMILY PROTEIN-RELATED"/>
    <property type="match status" value="1"/>
</dbReference>